<reference evidence="2 3" key="1">
    <citation type="journal article" date="2016" name="Nat. Commun.">
        <title>Thousands of microbial genomes shed light on interconnected biogeochemical processes in an aquifer system.</title>
        <authorList>
            <person name="Anantharaman K."/>
            <person name="Brown C.T."/>
            <person name="Hug L.A."/>
            <person name="Sharon I."/>
            <person name="Castelle C.J."/>
            <person name="Probst A.J."/>
            <person name="Thomas B.C."/>
            <person name="Singh A."/>
            <person name="Wilkins M.J."/>
            <person name="Karaoz U."/>
            <person name="Brodie E.L."/>
            <person name="Williams K.H."/>
            <person name="Hubbard S.S."/>
            <person name="Banfield J.F."/>
        </authorList>
    </citation>
    <scope>NUCLEOTIDE SEQUENCE [LARGE SCALE GENOMIC DNA]</scope>
</reference>
<name>A0A1F7X6U3_9BACT</name>
<dbReference type="AlphaFoldDB" id="A0A1F7X6U3"/>
<protein>
    <submittedName>
        <fullName evidence="2">Uncharacterized protein</fullName>
    </submittedName>
</protein>
<evidence type="ECO:0000313" key="3">
    <source>
        <dbReference type="Proteomes" id="UP000177053"/>
    </source>
</evidence>
<comment type="caution">
    <text evidence="2">The sequence shown here is derived from an EMBL/GenBank/DDBJ whole genome shotgun (WGS) entry which is preliminary data.</text>
</comment>
<accession>A0A1F7X6U3</accession>
<organism evidence="2 3">
    <name type="scientific">Candidatus Woesebacteria bacterium RBG_16_34_12</name>
    <dbReference type="NCBI Taxonomy" id="1802480"/>
    <lineage>
        <taxon>Bacteria</taxon>
        <taxon>Candidatus Woeseibacteriota</taxon>
    </lineage>
</organism>
<feature type="transmembrane region" description="Helical" evidence="1">
    <location>
        <begin position="72"/>
        <end position="93"/>
    </location>
</feature>
<sequence length="109" mass="11690">MNRLAQLQTPVPTVDVINGVSTIHGLEVIVNNIIVLALGFAGLALFIMLILGGFKYITSAGDPKKTESAKNTITYAILGLVLMALAYLILVFISQFTGVNVTIFQINQP</sequence>
<evidence type="ECO:0000256" key="1">
    <source>
        <dbReference type="SAM" id="Phobius"/>
    </source>
</evidence>
<proteinExistence type="predicted"/>
<keyword evidence="1" id="KW-1133">Transmembrane helix</keyword>
<keyword evidence="1" id="KW-0812">Transmembrane</keyword>
<dbReference type="Proteomes" id="UP000177053">
    <property type="component" value="Unassembled WGS sequence"/>
</dbReference>
<keyword evidence="1" id="KW-0472">Membrane</keyword>
<feature type="transmembrane region" description="Helical" evidence="1">
    <location>
        <begin position="29"/>
        <end position="51"/>
    </location>
</feature>
<dbReference type="InterPro" id="IPR043993">
    <property type="entry name" value="T4SS_pilin"/>
</dbReference>
<gene>
    <name evidence="2" type="ORF">A2Z22_02860</name>
</gene>
<dbReference type="EMBL" id="MGFS01000028">
    <property type="protein sequence ID" value="OGM10802.1"/>
    <property type="molecule type" value="Genomic_DNA"/>
</dbReference>
<dbReference type="Pfam" id="PF18895">
    <property type="entry name" value="T4SS_pilin"/>
    <property type="match status" value="1"/>
</dbReference>
<evidence type="ECO:0000313" key="2">
    <source>
        <dbReference type="EMBL" id="OGM10802.1"/>
    </source>
</evidence>